<keyword evidence="6 10" id="KW-0812">Transmembrane</keyword>
<reference evidence="11 12" key="1">
    <citation type="submission" date="2022-05" db="EMBL/GenBank/DDBJ databases">
        <authorList>
            <person name="Park J.-S."/>
        </authorList>
    </citation>
    <scope>NUCLEOTIDE SEQUENCE [LARGE SCALE GENOMIC DNA]</scope>
    <source>
        <strain evidence="11 12">2012CJ34-2</strain>
    </source>
</reference>
<keyword evidence="11" id="KW-0969">Cilium</keyword>
<evidence type="ECO:0000256" key="7">
    <source>
        <dbReference type="ARBA" id="ARBA00022779"/>
    </source>
</evidence>
<evidence type="ECO:0000256" key="10">
    <source>
        <dbReference type="RuleBase" id="RU364125"/>
    </source>
</evidence>
<organism evidence="11 12">
    <name type="scientific">Parendozoicomonas callyspongiae</name>
    <dbReference type="NCBI Taxonomy" id="2942213"/>
    <lineage>
        <taxon>Bacteria</taxon>
        <taxon>Pseudomonadati</taxon>
        <taxon>Pseudomonadota</taxon>
        <taxon>Gammaproteobacteria</taxon>
        <taxon>Oceanospirillales</taxon>
        <taxon>Endozoicomonadaceae</taxon>
        <taxon>Parendozoicomonas</taxon>
    </lineage>
</organism>
<name>A0ABT0PFD2_9GAMM</name>
<accession>A0ABT0PFD2</accession>
<proteinExistence type="inferred from homology"/>
<evidence type="ECO:0000256" key="2">
    <source>
        <dbReference type="ARBA" id="ARBA00004162"/>
    </source>
</evidence>
<keyword evidence="11" id="KW-0966">Cell projection</keyword>
<evidence type="ECO:0000313" key="11">
    <source>
        <dbReference type="EMBL" id="MCL6270084.1"/>
    </source>
</evidence>
<evidence type="ECO:0000256" key="3">
    <source>
        <dbReference type="ARBA" id="ARBA00008281"/>
    </source>
</evidence>
<evidence type="ECO:0000313" key="12">
    <source>
        <dbReference type="Proteomes" id="UP001203338"/>
    </source>
</evidence>
<keyword evidence="5 10" id="KW-0145">Chemotaxis</keyword>
<comment type="subcellular location">
    <subcellularLocation>
        <location evidence="10">Cell inner membrane</location>
    </subcellularLocation>
    <subcellularLocation>
        <location evidence="2">Cell membrane</location>
        <topology evidence="2">Single-pass membrane protein</topology>
    </subcellularLocation>
</comment>
<dbReference type="InterPro" id="IPR005503">
    <property type="entry name" value="FliL"/>
</dbReference>
<evidence type="ECO:0000256" key="4">
    <source>
        <dbReference type="ARBA" id="ARBA00022475"/>
    </source>
</evidence>
<keyword evidence="8 10" id="KW-1133">Transmembrane helix</keyword>
<dbReference type="EMBL" id="JAMFLX010000010">
    <property type="protein sequence ID" value="MCL6270084.1"/>
    <property type="molecule type" value="Genomic_DNA"/>
</dbReference>
<dbReference type="PANTHER" id="PTHR35091">
    <property type="entry name" value="FLAGELLAR PROTEIN FLIL"/>
    <property type="match status" value="1"/>
</dbReference>
<keyword evidence="9 10" id="KW-0472">Membrane</keyword>
<sequence>MADAKKEGKGSAYKAMTAILVVLTGATIWFTQFRDTRTMVEDPFYFPLDTIIVNLESSTPRHYLKVQPVLVTRHIELNEELPKFKPLLRNRLIEDLRKESVASLSENNSFEVIRAKALEDLDRLLKEKAGVQALDEVLFTEFVVQ</sequence>
<keyword evidence="11" id="KW-0282">Flagellum</keyword>
<dbReference type="Proteomes" id="UP001203338">
    <property type="component" value="Unassembled WGS sequence"/>
</dbReference>
<keyword evidence="7 10" id="KW-0283">Flagellar rotation</keyword>
<evidence type="ECO:0000256" key="6">
    <source>
        <dbReference type="ARBA" id="ARBA00022692"/>
    </source>
</evidence>
<keyword evidence="4" id="KW-1003">Cell membrane</keyword>
<protein>
    <recommendedName>
        <fullName evidence="10">Flagellar protein FliL</fullName>
    </recommendedName>
</protein>
<evidence type="ECO:0000256" key="9">
    <source>
        <dbReference type="ARBA" id="ARBA00023136"/>
    </source>
</evidence>
<comment type="similarity">
    <text evidence="3 10">Belongs to the FliL family.</text>
</comment>
<gene>
    <name evidence="11" type="ORF">M3P05_09080</name>
</gene>
<comment type="caution">
    <text evidence="11">The sequence shown here is derived from an EMBL/GenBank/DDBJ whole genome shotgun (WGS) entry which is preliminary data.</text>
</comment>
<feature type="transmembrane region" description="Helical" evidence="10">
    <location>
        <begin position="12"/>
        <end position="30"/>
    </location>
</feature>
<evidence type="ECO:0000256" key="1">
    <source>
        <dbReference type="ARBA" id="ARBA00002254"/>
    </source>
</evidence>
<dbReference type="PANTHER" id="PTHR35091:SF2">
    <property type="entry name" value="FLAGELLAR PROTEIN FLIL"/>
    <property type="match status" value="1"/>
</dbReference>
<evidence type="ECO:0000256" key="5">
    <source>
        <dbReference type="ARBA" id="ARBA00022500"/>
    </source>
</evidence>
<evidence type="ECO:0000256" key="8">
    <source>
        <dbReference type="ARBA" id="ARBA00022989"/>
    </source>
</evidence>
<keyword evidence="10" id="KW-0997">Cell inner membrane</keyword>
<dbReference type="Pfam" id="PF03748">
    <property type="entry name" value="FliL"/>
    <property type="match status" value="1"/>
</dbReference>
<comment type="function">
    <text evidence="1 10">Controls the rotational direction of flagella during chemotaxis.</text>
</comment>
<keyword evidence="12" id="KW-1185">Reference proteome</keyword>
<dbReference type="RefSeq" id="WP_249699233.1">
    <property type="nucleotide sequence ID" value="NZ_JAMFLX010000010.1"/>
</dbReference>